<name>A0A2P2QSP7_RHIMU</name>
<sequence length="25" mass="3229">MIFTRFRVRPRKVVFIWGLRTFVFR</sequence>
<proteinExistence type="predicted"/>
<evidence type="ECO:0000313" key="1">
    <source>
        <dbReference type="EMBL" id="MBX70013.1"/>
    </source>
</evidence>
<dbReference type="EMBL" id="GGEC01089529">
    <property type="protein sequence ID" value="MBX70013.1"/>
    <property type="molecule type" value="Transcribed_RNA"/>
</dbReference>
<organism evidence="1">
    <name type="scientific">Rhizophora mucronata</name>
    <name type="common">Asiatic mangrove</name>
    <dbReference type="NCBI Taxonomy" id="61149"/>
    <lineage>
        <taxon>Eukaryota</taxon>
        <taxon>Viridiplantae</taxon>
        <taxon>Streptophyta</taxon>
        <taxon>Embryophyta</taxon>
        <taxon>Tracheophyta</taxon>
        <taxon>Spermatophyta</taxon>
        <taxon>Magnoliopsida</taxon>
        <taxon>eudicotyledons</taxon>
        <taxon>Gunneridae</taxon>
        <taxon>Pentapetalae</taxon>
        <taxon>rosids</taxon>
        <taxon>fabids</taxon>
        <taxon>Malpighiales</taxon>
        <taxon>Rhizophoraceae</taxon>
        <taxon>Rhizophora</taxon>
    </lineage>
</organism>
<accession>A0A2P2QSP7</accession>
<protein>
    <submittedName>
        <fullName evidence="1">Uncharacterized protein</fullName>
    </submittedName>
</protein>
<dbReference type="AlphaFoldDB" id="A0A2P2QSP7"/>
<reference evidence="1" key="1">
    <citation type="submission" date="2018-02" db="EMBL/GenBank/DDBJ databases">
        <title>Rhizophora mucronata_Transcriptome.</title>
        <authorList>
            <person name="Meera S.P."/>
            <person name="Sreeshan A."/>
            <person name="Augustine A."/>
        </authorList>
    </citation>
    <scope>NUCLEOTIDE SEQUENCE</scope>
    <source>
        <tissue evidence="1">Leaf</tissue>
    </source>
</reference>